<dbReference type="Pfam" id="PF02195">
    <property type="entry name" value="ParB_N"/>
    <property type="match status" value="1"/>
</dbReference>
<reference evidence="2" key="1">
    <citation type="journal article" date="2014" name="Front. Microbiol.">
        <title>High frequency of phylogenetically diverse reductive dehalogenase-homologous genes in deep subseafloor sedimentary metagenomes.</title>
        <authorList>
            <person name="Kawai M."/>
            <person name="Futagami T."/>
            <person name="Toyoda A."/>
            <person name="Takaki Y."/>
            <person name="Nishi S."/>
            <person name="Hori S."/>
            <person name="Arai W."/>
            <person name="Tsubouchi T."/>
            <person name="Morono Y."/>
            <person name="Uchiyama I."/>
            <person name="Ito T."/>
            <person name="Fujiyama A."/>
            <person name="Inagaki F."/>
            <person name="Takami H."/>
        </authorList>
    </citation>
    <scope>NUCLEOTIDE SEQUENCE</scope>
    <source>
        <strain evidence="2">Expedition CK06-06</strain>
    </source>
</reference>
<comment type="caution">
    <text evidence="2">The sequence shown here is derived from an EMBL/GenBank/DDBJ whole genome shotgun (WGS) entry which is preliminary data.</text>
</comment>
<dbReference type="CDD" id="cd16401">
    <property type="entry name" value="ParB_N_like_MT"/>
    <property type="match status" value="1"/>
</dbReference>
<accession>X1HMJ5</accession>
<feature type="domain" description="ParB-like N-terminal" evidence="1">
    <location>
        <begin position="7"/>
        <end position="72"/>
    </location>
</feature>
<dbReference type="InterPro" id="IPR003115">
    <property type="entry name" value="ParB_N"/>
</dbReference>
<dbReference type="SUPFAM" id="SSF110849">
    <property type="entry name" value="ParB/Sulfiredoxin"/>
    <property type="match status" value="1"/>
</dbReference>
<dbReference type="Gene3D" id="3.90.1530.10">
    <property type="entry name" value="Conserved hypothetical protein from pyrococcus furiosus pfu- 392566-001, ParB domain"/>
    <property type="match status" value="1"/>
</dbReference>
<name>X1HMJ5_9ZZZZ</name>
<feature type="non-terminal residue" evidence="2">
    <location>
        <position position="73"/>
    </location>
</feature>
<evidence type="ECO:0000313" key="2">
    <source>
        <dbReference type="EMBL" id="GAH70712.1"/>
    </source>
</evidence>
<proteinExistence type="predicted"/>
<protein>
    <recommendedName>
        <fullName evidence="1">ParB-like N-terminal domain-containing protein</fullName>
    </recommendedName>
</protein>
<dbReference type="AlphaFoldDB" id="X1HMJ5"/>
<organism evidence="2">
    <name type="scientific">marine sediment metagenome</name>
    <dbReference type="NCBI Taxonomy" id="412755"/>
    <lineage>
        <taxon>unclassified sequences</taxon>
        <taxon>metagenomes</taxon>
        <taxon>ecological metagenomes</taxon>
    </lineage>
</organism>
<dbReference type="EMBL" id="BARU01025802">
    <property type="protein sequence ID" value="GAH70712.1"/>
    <property type="molecule type" value="Genomic_DNA"/>
</dbReference>
<dbReference type="InterPro" id="IPR036086">
    <property type="entry name" value="ParB/Sulfiredoxin_sf"/>
</dbReference>
<sequence length="73" mass="8553">MGLKEMKIEKIDINLLKLAKYNPRKDLKPEDIEYKKIKRSIEEFGYVDPLIVNKDMTVIGGNQRLKVLEDLGY</sequence>
<evidence type="ECO:0000259" key="1">
    <source>
        <dbReference type="Pfam" id="PF02195"/>
    </source>
</evidence>
<gene>
    <name evidence="2" type="ORF">S03H2_41529</name>
</gene>